<feature type="signal peptide" evidence="3">
    <location>
        <begin position="1"/>
        <end position="21"/>
    </location>
</feature>
<evidence type="ECO:0000313" key="7">
    <source>
        <dbReference type="Proteomes" id="UP000516656"/>
    </source>
</evidence>
<organism evidence="5 7">
    <name type="scientific">Photobacterium damsela subsp. piscicida</name>
    <name type="common">Pasteurella piscicida</name>
    <dbReference type="NCBI Taxonomy" id="38294"/>
    <lineage>
        <taxon>Bacteria</taxon>
        <taxon>Pseudomonadati</taxon>
        <taxon>Pseudomonadota</taxon>
        <taxon>Gammaproteobacteria</taxon>
        <taxon>Vibrionales</taxon>
        <taxon>Vibrionaceae</taxon>
        <taxon>Photobacterium</taxon>
    </lineage>
</organism>
<reference evidence="4" key="1">
    <citation type="journal article" date="2017" name="Genome Announc.">
        <title>Whole-Genome Sequence of Photobacterium damselae subsp. piscicida Strain 91-197, Isolated from Hybrid Striped Bass (Morone sp.) in the United States.</title>
        <authorList>
            <person name="Teru Y."/>
            <person name="Hikima J."/>
            <person name="Kono T."/>
            <person name="Sakai M."/>
            <person name="Takano T."/>
            <person name="Hawke J.P."/>
            <person name="Takeyama H."/>
            <person name="Aoki T."/>
        </authorList>
    </citation>
    <scope>NUCLEOTIDE SEQUENCE</scope>
    <source>
        <strain evidence="4">91-197</strain>
    </source>
</reference>
<protein>
    <recommendedName>
        <fullName evidence="3">UPF0319 protein IC627_07025</fullName>
    </recommendedName>
</protein>
<dbReference type="PROSITE" id="PS51257">
    <property type="entry name" value="PROKAR_LIPOPROTEIN"/>
    <property type="match status" value="1"/>
</dbReference>
<dbReference type="Proteomes" id="UP000516656">
    <property type="component" value="Chromosome 1"/>
</dbReference>
<evidence type="ECO:0000313" key="6">
    <source>
        <dbReference type="Proteomes" id="UP000218676"/>
    </source>
</evidence>
<dbReference type="HAMAP" id="MF_00789">
    <property type="entry name" value="UPF0319"/>
    <property type="match status" value="1"/>
</dbReference>
<evidence type="ECO:0000256" key="2">
    <source>
        <dbReference type="ARBA" id="ARBA00022729"/>
    </source>
</evidence>
<gene>
    <name evidence="5" type="ORF">IC627_07025</name>
    <name evidence="4" type="ORF">PDPUS_1_01797</name>
</gene>
<evidence type="ECO:0000313" key="4">
    <source>
        <dbReference type="EMBL" id="BAX53171.1"/>
    </source>
</evidence>
<reference evidence="6" key="2">
    <citation type="submission" date="2017-05" db="EMBL/GenBank/DDBJ databases">
        <title>Whole genome sequence of fish pathogenic bacteria, Photobacterium damselae subsp. piscicida, strain 91-197, isolated from hybrid striped bass (Morone sp.) in USA.</title>
        <authorList>
            <person name="Teru Y."/>
            <person name="Hikima J."/>
            <person name="Kono T."/>
            <person name="Sakai M."/>
            <person name="Takano T."/>
            <person name="Hawke J.P."/>
            <person name="Takeyama H."/>
            <person name="Aoki T."/>
        </authorList>
    </citation>
    <scope>NUCLEOTIDE SEQUENCE [LARGE SCALE GENOMIC DNA]</scope>
    <source>
        <strain evidence="6">91-197</strain>
    </source>
</reference>
<proteinExistence type="inferred from homology"/>
<comment type="similarity">
    <text evidence="1 3">Belongs to the UPF0319 family.</text>
</comment>
<dbReference type="InterPro" id="IPR018635">
    <property type="entry name" value="UPF0319"/>
</dbReference>
<keyword evidence="2 3" id="KW-0732">Signal</keyword>
<evidence type="ECO:0000256" key="3">
    <source>
        <dbReference type="HAMAP-Rule" id="MF_00789"/>
    </source>
</evidence>
<dbReference type="PANTHER" id="PTHR38108:SF1">
    <property type="entry name" value="UPF0319 PROTEIN YCCT"/>
    <property type="match status" value="1"/>
</dbReference>
<evidence type="ECO:0000256" key="1">
    <source>
        <dbReference type="ARBA" id="ARBA00008490"/>
    </source>
</evidence>
<dbReference type="Proteomes" id="UP000218676">
    <property type="component" value="Chromosome 1"/>
</dbReference>
<feature type="chain" id="PRO_5044028742" description="UPF0319 protein IC627_07025" evidence="3">
    <location>
        <begin position="22"/>
        <end position="209"/>
    </location>
</feature>
<evidence type="ECO:0000313" key="5">
    <source>
        <dbReference type="EMBL" id="QOD57613.1"/>
    </source>
</evidence>
<name>A0A1V1VC65_PHODP</name>
<accession>A0A1V1VC65</accession>
<dbReference type="RefSeq" id="WP_086958268.1">
    <property type="nucleotide sequence ID" value="NZ_AP018045.1"/>
</dbReference>
<dbReference type="EMBL" id="CP061854">
    <property type="protein sequence ID" value="QOD57613.1"/>
    <property type="molecule type" value="Genomic_DNA"/>
</dbReference>
<dbReference type="Pfam" id="PF09829">
    <property type="entry name" value="DUF2057"/>
    <property type="match status" value="1"/>
</dbReference>
<reference evidence="5 7" key="3">
    <citation type="submission" date="2020-09" db="EMBL/GenBank/DDBJ databases">
        <title>Complete, closed and curated genome sequences of Photobacterium damselae subsp. piscicida isolates from Australia indicate localised evolution and additional plasmid-borne pathogenicity mechanisms.</title>
        <authorList>
            <person name="Baseggio L."/>
            <person name="Silayeva O."/>
            <person name="Buller N."/>
            <person name="Landos M."/>
            <person name="Engelstaedter J."/>
            <person name="Barnes A.C."/>
        </authorList>
    </citation>
    <scope>NUCLEOTIDE SEQUENCE [LARGE SCALE GENOMIC DNA]</scope>
    <source>
        <strain evidence="5 7">AS-16-0540-1</strain>
    </source>
</reference>
<dbReference type="AlphaFoldDB" id="A0A1V1VC65"/>
<dbReference type="PANTHER" id="PTHR38108">
    <property type="entry name" value="UPF0319 PROTEIN YCCT"/>
    <property type="match status" value="1"/>
</dbReference>
<dbReference type="EMBL" id="AP018045">
    <property type="protein sequence ID" value="BAX53171.1"/>
    <property type="molecule type" value="Genomic_DNA"/>
</dbReference>
<sequence length="209" mass="22876" precursor="true">MKLHSLFLVLAAAGFSCSTLADVTVNLPNNAKLVLVNGASAKGNDPITLPNGENQIALRYNGNFRQGGDFQAFESDVIIMKFAGDNATYTLTMPQIRNEQQADNFNEKPQISLKNAQGNNVSFDQDKLMKKGFQIGRNYEIEIAKYNQTNGPAALASLPSVVVLPATINPADYPATQKGKAQETAAKMLNYWWSQADATTREAFKKKIQ</sequence>